<evidence type="ECO:0000256" key="1">
    <source>
        <dbReference type="SAM" id="MobiDB-lite"/>
    </source>
</evidence>
<dbReference type="EMBL" id="JBAMZK010000001">
    <property type="protein sequence ID" value="KAL0515341.1"/>
    <property type="molecule type" value="Genomic_DNA"/>
</dbReference>
<feature type="region of interest" description="Disordered" evidence="1">
    <location>
        <begin position="1"/>
        <end position="116"/>
    </location>
</feature>
<feature type="compositionally biased region" description="Acidic residues" evidence="1">
    <location>
        <begin position="23"/>
        <end position="65"/>
    </location>
</feature>
<keyword evidence="3" id="KW-1185">Reference proteome</keyword>
<name>A0AAW3B1C9_9TRYP</name>
<protein>
    <submittedName>
        <fullName evidence="2">Uncharacterized protein</fullName>
    </submittedName>
</protein>
<gene>
    <name evidence="2" type="ORF">Q4I31_000515</name>
</gene>
<organism evidence="2 3">
    <name type="scientific">Leishmania lindenbergi</name>
    <dbReference type="NCBI Taxonomy" id="651832"/>
    <lineage>
        <taxon>Eukaryota</taxon>
        <taxon>Discoba</taxon>
        <taxon>Euglenozoa</taxon>
        <taxon>Kinetoplastea</taxon>
        <taxon>Metakinetoplastina</taxon>
        <taxon>Trypanosomatida</taxon>
        <taxon>Trypanosomatidae</taxon>
        <taxon>Leishmaniinae</taxon>
        <taxon>Leishmania</taxon>
    </lineage>
</organism>
<feature type="region of interest" description="Disordered" evidence="1">
    <location>
        <begin position="154"/>
        <end position="208"/>
    </location>
</feature>
<evidence type="ECO:0000313" key="2">
    <source>
        <dbReference type="EMBL" id="KAL0515341.1"/>
    </source>
</evidence>
<accession>A0AAW3B1C9</accession>
<reference evidence="2 3" key="1">
    <citation type="submission" date="2024-02" db="EMBL/GenBank/DDBJ databases">
        <title>FIRST GENOME SEQUENCES OF Leishmania (Viannia) shawi, Leishmania (Viannia) lindenbergi AND Leishmania (Viannia) utingensis.</title>
        <authorList>
            <person name="Resadore F."/>
            <person name="Custodio M.G.F."/>
            <person name="Boite M.C."/>
            <person name="Cupolillo E."/>
            <person name="Ferreira G.E.M."/>
        </authorList>
    </citation>
    <scope>NUCLEOTIDE SEQUENCE [LARGE SCALE GENOMIC DNA]</scope>
    <source>
        <strain evidence="2 3">MHOM/BR/1966/M15733</strain>
    </source>
</reference>
<dbReference type="AlphaFoldDB" id="A0AAW3B1C9"/>
<sequence length="289" mass="30725">MAMGCSTEVGEDAGSLGHPRSDEESEFNEGDWEEGEEQDDEFSDETQEGEEVEEEEEDEVEEEEAEKERRSSGSSDGDEDADSEGAKGRQEQEGQEEGDSGSNGVLEDDVKTVPPVTTAIGNSGTFAAASLFADLSVGAGSKGSVFGTLATSVEVPPSPQLPTAPSAFSASPLATAPPPQPFSARTTNPFPGPIALQEQKPLNAAPASPFQPAVASAAALQQQQDTITGSLYFVDFERSLGQKLSSSEWHRARSKDGETQDVKRALARYDLVLPTDKFDEQIEKALYGN</sequence>
<dbReference type="Proteomes" id="UP001500131">
    <property type="component" value="Unassembled WGS sequence"/>
</dbReference>
<proteinExistence type="predicted"/>
<comment type="caution">
    <text evidence="2">The sequence shown here is derived from an EMBL/GenBank/DDBJ whole genome shotgun (WGS) entry which is preliminary data.</text>
</comment>
<evidence type="ECO:0000313" key="3">
    <source>
        <dbReference type="Proteomes" id="UP001500131"/>
    </source>
</evidence>